<dbReference type="KEGG" id="sulj:SJPD1_1592"/>
<keyword evidence="1" id="KW-0547">Nucleotide-binding</keyword>
<proteinExistence type="predicted"/>
<dbReference type="GO" id="GO:0022857">
    <property type="term" value="F:transmembrane transporter activity"/>
    <property type="evidence" value="ECO:0007669"/>
    <property type="project" value="TreeGrafter"/>
</dbReference>
<dbReference type="GO" id="GO:0016887">
    <property type="term" value="F:ATP hydrolysis activity"/>
    <property type="evidence" value="ECO:0007669"/>
    <property type="project" value="InterPro"/>
</dbReference>
<dbReference type="Pfam" id="PF00005">
    <property type="entry name" value="ABC_tran"/>
    <property type="match status" value="1"/>
</dbReference>
<sequence length="194" mass="21510">MSQEVLRIENLSFAYPNSKLLYDNFSLHVKVGEVVAILGASGSGKSTLFELIAGNLKANSGTIHTMKLSQIFQDPYTSFHPTYTIVNQISDVAPLHDLHQLCDALDLDTEVLAQKPHQLSGGQLQRCSILRALLMKPALILADEPTSALDNITGLHVMQLLMQFLDRIGILLITHDKNLASWCSDRMIELKETK</sequence>
<dbReference type="EMBL" id="CP023275">
    <property type="protein sequence ID" value="ATB69699.1"/>
    <property type="molecule type" value="Genomic_DNA"/>
</dbReference>
<keyword evidence="2 4" id="KW-0067">ATP-binding</keyword>
<feature type="domain" description="ABC transporter" evidence="3">
    <location>
        <begin position="6"/>
        <end position="194"/>
    </location>
</feature>
<evidence type="ECO:0000259" key="3">
    <source>
        <dbReference type="PROSITE" id="PS50893"/>
    </source>
</evidence>
<name>A0A290HWF4_9BACT</name>
<evidence type="ECO:0000313" key="4">
    <source>
        <dbReference type="EMBL" id="ATB69699.1"/>
    </source>
</evidence>
<dbReference type="GO" id="GO:0005524">
    <property type="term" value="F:ATP binding"/>
    <property type="evidence" value="ECO:0007669"/>
    <property type="project" value="UniProtKB-KW"/>
</dbReference>
<dbReference type="Proteomes" id="UP000217349">
    <property type="component" value="Chromosome"/>
</dbReference>
<dbReference type="PANTHER" id="PTHR24220">
    <property type="entry name" value="IMPORT ATP-BINDING PROTEIN"/>
    <property type="match status" value="1"/>
</dbReference>
<dbReference type="InterPro" id="IPR027417">
    <property type="entry name" value="P-loop_NTPase"/>
</dbReference>
<dbReference type="InterPro" id="IPR003593">
    <property type="entry name" value="AAA+_ATPase"/>
</dbReference>
<dbReference type="AlphaFoldDB" id="A0A290HWF4"/>
<dbReference type="GO" id="GO:0005886">
    <property type="term" value="C:plasma membrane"/>
    <property type="evidence" value="ECO:0007669"/>
    <property type="project" value="TreeGrafter"/>
</dbReference>
<evidence type="ECO:0000313" key="5">
    <source>
        <dbReference type="Proteomes" id="UP000217349"/>
    </source>
</evidence>
<dbReference type="InterPro" id="IPR015854">
    <property type="entry name" value="ABC_transpr_LolD-like"/>
</dbReference>
<dbReference type="Gene3D" id="3.40.50.300">
    <property type="entry name" value="P-loop containing nucleotide triphosphate hydrolases"/>
    <property type="match status" value="1"/>
</dbReference>
<dbReference type="SUPFAM" id="SSF52540">
    <property type="entry name" value="P-loop containing nucleoside triphosphate hydrolases"/>
    <property type="match status" value="1"/>
</dbReference>
<dbReference type="SMART" id="SM00382">
    <property type="entry name" value="AAA"/>
    <property type="match status" value="1"/>
</dbReference>
<protein>
    <submittedName>
        <fullName evidence="4">Oligopeptide transport ATP-binding protein</fullName>
    </submittedName>
</protein>
<evidence type="ECO:0000256" key="2">
    <source>
        <dbReference type="ARBA" id="ARBA00022840"/>
    </source>
</evidence>
<organism evidence="4 5">
    <name type="scientific">Sulfurospirillum diekertiae</name>
    <dbReference type="NCBI Taxonomy" id="1854492"/>
    <lineage>
        <taxon>Bacteria</taxon>
        <taxon>Pseudomonadati</taxon>
        <taxon>Campylobacterota</taxon>
        <taxon>Epsilonproteobacteria</taxon>
        <taxon>Campylobacterales</taxon>
        <taxon>Sulfurospirillaceae</taxon>
        <taxon>Sulfurospirillum</taxon>
    </lineage>
</organism>
<dbReference type="InterPro" id="IPR003439">
    <property type="entry name" value="ABC_transporter-like_ATP-bd"/>
</dbReference>
<gene>
    <name evidence="4" type="ORF">SJPD1_1592</name>
</gene>
<reference evidence="5" key="1">
    <citation type="submission" date="2017-09" db="EMBL/GenBank/DDBJ databases">
        <title>The complete genome of Sulfurospirillum sp. JPD-1.</title>
        <authorList>
            <person name="Goris T."/>
        </authorList>
    </citation>
    <scope>NUCLEOTIDE SEQUENCE [LARGE SCALE GENOMIC DNA]</scope>
    <source>
        <strain evidence="5">JPD-1</strain>
    </source>
</reference>
<evidence type="ECO:0000256" key="1">
    <source>
        <dbReference type="ARBA" id="ARBA00022741"/>
    </source>
</evidence>
<dbReference type="PROSITE" id="PS50893">
    <property type="entry name" value="ABC_TRANSPORTER_2"/>
    <property type="match status" value="1"/>
</dbReference>
<accession>A0A290HWF4</accession>
<dbReference type="RefSeq" id="WP_096046670.1">
    <property type="nucleotide sequence ID" value="NZ_CP023275.1"/>
</dbReference>
<dbReference type="OrthoDB" id="9809450at2"/>